<keyword evidence="2" id="KW-1185">Reference proteome</keyword>
<dbReference type="Proteomes" id="UP000521943">
    <property type="component" value="Unassembled WGS sequence"/>
</dbReference>
<dbReference type="EMBL" id="JACGCI010000027">
    <property type="protein sequence ID" value="KAF6756156.1"/>
    <property type="molecule type" value="Genomic_DNA"/>
</dbReference>
<gene>
    <name evidence="1" type="ORF">DFP72DRAFT_964283</name>
</gene>
<evidence type="ECO:0000313" key="2">
    <source>
        <dbReference type="Proteomes" id="UP000521943"/>
    </source>
</evidence>
<name>A0A8H6M8M7_9AGAR</name>
<evidence type="ECO:0008006" key="3">
    <source>
        <dbReference type="Google" id="ProtNLM"/>
    </source>
</evidence>
<evidence type="ECO:0000313" key="1">
    <source>
        <dbReference type="EMBL" id="KAF6756156.1"/>
    </source>
</evidence>
<dbReference type="OrthoDB" id="3184970at2759"/>
<sequence length="278" mass="30923">MQRNSKRFPPSSDTDIVFVSSDGIRYGIHSKNLETITGGFPPVQSGGLSISEPVPLVEPSSVLDLLFPFIYPERQPEIEDMSFKAVIELAEAAEKYQVYSAMLACRMCLRYGGDFVKSHPVEIALFAAKHDYPELLKLTAPFAVSLPLSTVVSLLPERLVLPWIKYQETWMDVYRKVPELIANRSHELVRYSSSRATYTTSTSKESRCPSWQRIQHRLLICYSDSGPSGLNEPKAWLGKSTGTDSDSCCAQAVAALINDVEGLVGSLTPFSSFIQNNY</sequence>
<accession>A0A8H6M8M7</accession>
<protein>
    <recommendedName>
        <fullName evidence="3">BTB domain-containing protein</fullName>
    </recommendedName>
</protein>
<comment type="caution">
    <text evidence="1">The sequence shown here is derived from an EMBL/GenBank/DDBJ whole genome shotgun (WGS) entry which is preliminary data.</text>
</comment>
<proteinExistence type="predicted"/>
<organism evidence="1 2">
    <name type="scientific">Ephemerocybe angulata</name>
    <dbReference type="NCBI Taxonomy" id="980116"/>
    <lineage>
        <taxon>Eukaryota</taxon>
        <taxon>Fungi</taxon>
        <taxon>Dikarya</taxon>
        <taxon>Basidiomycota</taxon>
        <taxon>Agaricomycotina</taxon>
        <taxon>Agaricomycetes</taxon>
        <taxon>Agaricomycetidae</taxon>
        <taxon>Agaricales</taxon>
        <taxon>Agaricineae</taxon>
        <taxon>Psathyrellaceae</taxon>
        <taxon>Ephemerocybe</taxon>
    </lineage>
</organism>
<dbReference type="AlphaFoldDB" id="A0A8H6M8M7"/>
<reference evidence="1 2" key="1">
    <citation type="submission" date="2020-07" db="EMBL/GenBank/DDBJ databases">
        <title>Comparative genomics of pyrophilous fungi reveals a link between fire events and developmental genes.</title>
        <authorList>
            <consortium name="DOE Joint Genome Institute"/>
            <person name="Steindorff A.S."/>
            <person name="Carver A."/>
            <person name="Calhoun S."/>
            <person name="Stillman K."/>
            <person name="Liu H."/>
            <person name="Lipzen A."/>
            <person name="Pangilinan J."/>
            <person name="Labutti K."/>
            <person name="Bruns T.D."/>
            <person name="Grigoriev I.V."/>
        </authorList>
    </citation>
    <scope>NUCLEOTIDE SEQUENCE [LARGE SCALE GENOMIC DNA]</scope>
    <source>
        <strain evidence="1 2">CBS 144469</strain>
    </source>
</reference>